<feature type="region of interest" description="Disordered" evidence="1">
    <location>
        <begin position="194"/>
        <end position="232"/>
    </location>
</feature>
<dbReference type="GO" id="GO:0000228">
    <property type="term" value="C:nuclear chromosome"/>
    <property type="evidence" value="ECO:0007669"/>
    <property type="project" value="InterPro"/>
</dbReference>
<sequence length="267" mass="30036">MELFSAPPAIFEKQEYGKMEIVVEQNSGIFGSKKGWGYGGAEFKDVNHASKGSVEKFRMPTSQNLVSIRVDFEVNGQRFKDACTWNPSGEEMKCAKVTVRDLNLSSNYKRTIVNSIQVLVDREEDQGFQISKRMSLRMMTLMDSKSNSRGPKRCKYGAKTNRLQSQGSLQMEHLASSEDLVRIKVYNALERREACKGGKEGSKRTAQSQSTAKSTAASQRAHSSHNSRRNGVPHFGNQSVTCLYLLYFFLKTKSQLSQDCHQVHTKA</sequence>
<proteinExistence type="predicted"/>
<dbReference type="Pfam" id="PF04855">
    <property type="entry name" value="SNF5"/>
    <property type="match status" value="1"/>
</dbReference>
<dbReference type="Proteomes" id="UP000238479">
    <property type="component" value="Chromosome 5"/>
</dbReference>
<dbReference type="InterPro" id="IPR006939">
    <property type="entry name" value="SNF5"/>
</dbReference>
<evidence type="ECO:0000313" key="2">
    <source>
        <dbReference type="EMBL" id="PRQ30538.1"/>
    </source>
</evidence>
<dbReference type="EMBL" id="PDCK01000043">
    <property type="protein sequence ID" value="PRQ30538.1"/>
    <property type="molecule type" value="Genomic_DNA"/>
</dbReference>
<protein>
    <submittedName>
        <fullName evidence="2">Putative microtubule-associated protein RP/EB</fullName>
    </submittedName>
</protein>
<reference evidence="2 3" key="1">
    <citation type="journal article" date="2018" name="Nat. Genet.">
        <title>The Rosa genome provides new insights in the design of modern roses.</title>
        <authorList>
            <person name="Bendahmane M."/>
        </authorList>
    </citation>
    <scope>NUCLEOTIDE SEQUENCE [LARGE SCALE GENOMIC DNA]</scope>
    <source>
        <strain evidence="3">cv. Old Blush</strain>
    </source>
</reference>
<comment type="caution">
    <text evidence="2">The sequence shown here is derived from an EMBL/GenBank/DDBJ whole genome shotgun (WGS) entry which is preliminary data.</text>
</comment>
<feature type="region of interest" description="Disordered" evidence="1">
    <location>
        <begin position="143"/>
        <end position="171"/>
    </location>
</feature>
<gene>
    <name evidence="2" type="ORF">RchiOBHm_Chr5g0025761</name>
</gene>
<dbReference type="GO" id="GO:0006338">
    <property type="term" value="P:chromatin remodeling"/>
    <property type="evidence" value="ECO:0007669"/>
    <property type="project" value="InterPro"/>
</dbReference>
<keyword evidence="3" id="KW-1185">Reference proteome</keyword>
<feature type="compositionally biased region" description="Low complexity" evidence="1">
    <location>
        <begin position="205"/>
        <end position="219"/>
    </location>
</feature>
<organism evidence="2 3">
    <name type="scientific">Rosa chinensis</name>
    <name type="common">China rose</name>
    <dbReference type="NCBI Taxonomy" id="74649"/>
    <lineage>
        <taxon>Eukaryota</taxon>
        <taxon>Viridiplantae</taxon>
        <taxon>Streptophyta</taxon>
        <taxon>Embryophyta</taxon>
        <taxon>Tracheophyta</taxon>
        <taxon>Spermatophyta</taxon>
        <taxon>Magnoliopsida</taxon>
        <taxon>eudicotyledons</taxon>
        <taxon>Gunneridae</taxon>
        <taxon>Pentapetalae</taxon>
        <taxon>rosids</taxon>
        <taxon>fabids</taxon>
        <taxon>Rosales</taxon>
        <taxon>Rosaceae</taxon>
        <taxon>Rosoideae</taxon>
        <taxon>Rosoideae incertae sedis</taxon>
        <taxon>Rosa</taxon>
    </lineage>
</organism>
<dbReference type="AlphaFoldDB" id="A0A2P6Q8N6"/>
<dbReference type="Gramene" id="PRQ30538">
    <property type="protein sequence ID" value="PRQ30538"/>
    <property type="gene ID" value="RchiOBHm_Chr5g0025761"/>
</dbReference>
<name>A0A2P6Q8N6_ROSCH</name>
<evidence type="ECO:0000256" key="1">
    <source>
        <dbReference type="SAM" id="MobiDB-lite"/>
    </source>
</evidence>
<feature type="compositionally biased region" description="Basic and acidic residues" evidence="1">
    <location>
        <begin position="194"/>
        <end position="203"/>
    </location>
</feature>
<dbReference type="STRING" id="74649.A0A2P6Q8N6"/>
<evidence type="ECO:0000313" key="3">
    <source>
        <dbReference type="Proteomes" id="UP000238479"/>
    </source>
</evidence>
<accession>A0A2P6Q8N6</accession>